<gene>
    <name evidence="1" type="ORF">CFX1CAM_1197</name>
</gene>
<organism evidence="1 2">
    <name type="scientific">Candidatus Brevifilum fermentans</name>
    <dbReference type="NCBI Taxonomy" id="1986204"/>
    <lineage>
        <taxon>Bacteria</taxon>
        <taxon>Bacillati</taxon>
        <taxon>Chloroflexota</taxon>
        <taxon>Anaerolineae</taxon>
        <taxon>Anaerolineales</taxon>
        <taxon>Anaerolineaceae</taxon>
        <taxon>Candidatus Brevifilum</taxon>
    </lineage>
</organism>
<evidence type="ECO:0000313" key="2">
    <source>
        <dbReference type="Proteomes" id="UP000195514"/>
    </source>
</evidence>
<dbReference type="KEGG" id="abat:CFX1CAM_1197"/>
<dbReference type="GO" id="GO:0006071">
    <property type="term" value="P:glycerol metabolic process"/>
    <property type="evidence" value="ECO:0007669"/>
    <property type="project" value="InterPro"/>
</dbReference>
<evidence type="ECO:0000313" key="1">
    <source>
        <dbReference type="EMBL" id="SMX54262.1"/>
    </source>
</evidence>
<dbReference type="OrthoDB" id="165753at2"/>
<dbReference type="SUPFAM" id="SSF101473">
    <property type="entry name" value="DhaL-like"/>
    <property type="match status" value="1"/>
</dbReference>
<keyword evidence="2" id="KW-1185">Reference proteome</keyword>
<proteinExistence type="predicted"/>
<name>A0A1Y6K3I8_9CHLR</name>
<dbReference type="Proteomes" id="UP000195514">
    <property type="component" value="Chromosome I"/>
</dbReference>
<dbReference type="Gene3D" id="1.25.40.340">
    <property type="match status" value="1"/>
</dbReference>
<protein>
    <recommendedName>
        <fullName evidence="3">DhaL domain-containing protein</fullName>
    </recommendedName>
</protein>
<sequence length="205" mass="21728">MDLSSIFKTVSAQLTEQQTALNAADEYNHDHGDNMVKIFDVIQSAVSKKSDKPVDEQLSYASQVVEKEIQSGSAKLLSQGLADAALSFAGTDLQPDTLGLLVKSLLNVKEEKEPKKEQGGVLGSLLSGLIGKKEEAVEEEKKLGVNELLLAGMAYFQAKQGGSSDVEALINALLAASPMGESKHRSMSGSLIANAIMSFAKSGNE</sequence>
<reference evidence="2" key="1">
    <citation type="submission" date="2017-05" db="EMBL/GenBank/DDBJ databases">
        <authorList>
            <person name="Kirkegaard R."/>
            <person name="Mcilroy J S."/>
        </authorList>
    </citation>
    <scope>NUCLEOTIDE SEQUENCE [LARGE SCALE GENOMIC DNA]</scope>
</reference>
<dbReference type="RefSeq" id="WP_087862122.1">
    <property type="nucleotide sequence ID" value="NZ_LT859958.1"/>
</dbReference>
<evidence type="ECO:0008006" key="3">
    <source>
        <dbReference type="Google" id="ProtNLM"/>
    </source>
</evidence>
<dbReference type="EMBL" id="LT859958">
    <property type="protein sequence ID" value="SMX54262.1"/>
    <property type="molecule type" value="Genomic_DNA"/>
</dbReference>
<dbReference type="GO" id="GO:0004371">
    <property type="term" value="F:glycerone kinase activity"/>
    <property type="evidence" value="ECO:0007669"/>
    <property type="project" value="InterPro"/>
</dbReference>
<dbReference type="InterPro" id="IPR036117">
    <property type="entry name" value="DhaL_dom_sf"/>
</dbReference>
<accession>A0A1Y6K3I8</accession>
<dbReference type="AlphaFoldDB" id="A0A1Y6K3I8"/>